<keyword evidence="3" id="KW-1185">Reference proteome</keyword>
<protein>
    <submittedName>
        <fullName evidence="2">Uncharacterized protein</fullName>
    </submittedName>
</protein>
<dbReference type="EMBL" id="FLQX01000095">
    <property type="protein sequence ID" value="SBT05279.1"/>
    <property type="molecule type" value="Genomic_DNA"/>
</dbReference>
<accession>A0A1A8XJB7</accession>
<name>A0A1A8XJB7_9PROT</name>
<evidence type="ECO:0000256" key="1">
    <source>
        <dbReference type="SAM" id="MobiDB-lite"/>
    </source>
</evidence>
<reference evidence="3" key="1">
    <citation type="submission" date="2016-06" db="EMBL/GenBank/DDBJ databases">
        <authorList>
            <person name="McIlroy S.J."/>
            <person name="Karst S.M."/>
            <person name="Albertsen M."/>
        </authorList>
    </citation>
    <scope>NUCLEOTIDE SEQUENCE [LARGE SCALE GENOMIC DNA]</scope>
</reference>
<feature type="region of interest" description="Disordered" evidence="1">
    <location>
        <begin position="1"/>
        <end position="20"/>
    </location>
</feature>
<proteinExistence type="predicted"/>
<sequence>MSHNMPCKRTENDGANDGIPMRINMKPLLPLALRAIYGGESGIRTRGRIAPTHAFQACDLNHSSISPISRRF</sequence>
<dbReference type="AlphaFoldDB" id="A0A1A8XJB7"/>
<organism evidence="2 3">
    <name type="scientific">Candidatus Accumulibacter aalborgensis</name>
    <dbReference type="NCBI Taxonomy" id="1860102"/>
    <lineage>
        <taxon>Bacteria</taxon>
        <taxon>Pseudomonadati</taxon>
        <taxon>Pseudomonadota</taxon>
        <taxon>Betaproteobacteria</taxon>
        <taxon>Candidatus Accumulibacter</taxon>
    </lineage>
</organism>
<gene>
    <name evidence="2" type="ORF">ACCAA_200053</name>
</gene>
<dbReference type="Proteomes" id="UP000199169">
    <property type="component" value="Unassembled WGS sequence"/>
</dbReference>
<evidence type="ECO:0000313" key="3">
    <source>
        <dbReference type="Proteomes" id="UP000199169"/>
    </source>
</evidence>
<dbReference type="STRING" id="1860102.ACCAA_200053"/>
<evidence type="ECO:0000313" key="2">
    <source>
        <dbReference type="EMBL" id="SBT05279.1"/>
    </source>
</evidence>